<keyword evidence="2" id="KW-0812">Transmembrane</keyword>
<name>A0A9Q8PJL5_PASFU</name>
<dbReference type="EMBL" id="CP090173">
    <property type="protein sequence ID" value="UJO23653.1"/>
    <property type="molecule type" value="Genomic_DNA"/>
</dbReference>
<dbReference type="Pfam" id="PF07766">
    <property type="entry name" value="LETM1_RBD"/>
    <property type="match status" value="1"/>
</dbReference>
<dbReference type="Proteomes" id="UP000756132">
    <property type="component" value="Chromosome 11"/>
</dbReference>
<dbReference type="InterPro" id="IPR044202">
    <property type="entry name" value="LETM1/MDM38-like"/>
</dbReference>
<dbReference type="OrthoDB" id="73691at2759"/>
<evidence type="ECO:0000256" key="4">
    <source>
        <dbReference type="ARBA" id="ARBA00022989"/>
    </source>
</evidence>
<evidence type="ECO:0000256" key="6">
    <source>
        <dbReference type="ARBA" id="ARBA00023136"/>
    </source>
</evidence>
<keyword evidence="6" id="KW-0472">Membrane</keyword>
<comment type="subcellular location">
    <subcellularLocation>
        <location evidence="1">Mitochondrion inner membrane</location>
        <topology evidence="1">Single-pass membrane protein</topology>
    </subcellularLocation>
</comment>
<keyword evidence="10" id="KW-1185">Reference proteome</keyword>
<feature type="domain" description="Letm1 RBD" evidence="8">
    <location>
        <begin position="174"/>
        <end position="385"/>
    </location>
</feature>
<dbReference type="PROSITE" id="PS51758">
    <property type="entry name" value="LETM1_RBD"/>
    <property type="match status" value="1"/>
</dbReference>
<reference evidence="9" key="1">
    <citation type="submission" date="2021-12" db="EMBL/GenBank/DDBJ databases">
        <authorList>
            <person name="Zaccaron A."/>
            <person name="Stergiopoulos I."/>
        </authorList>
    </citation>
    <scope>NUCLEOTIDE SEQUENCE</scope>
    <source>
        <strain evidence="9">Race5_Kim</strain>
    </source>
</reference>
<dbReference type="GO" id="GO:0043022">
    <property type="term" value="F:ribosome binding"/>
    <property type="evidence" value="ECO:0007669"/>
    <property type="project" value="InterPro"/>
</dbReference>
<organism evidence="9 10">
    <name type="scientific">Passalora fulva</name>
    <name type="common">Tomato leaf mold</name>
    <name type="synonym">Cladosporium fulvum</name>
    <dbReference type="NCBI Taxonomy" id="5499"/>
    <lineage>
        <taxon>Eukaryota</taxon>
        <taxon>Fungi</taxon>
        <taxon>Dikarya</taxon>
        <taxon>Ascomycota</taxon>
        <taxon>Pezizomycotina</taxon>
        <taxon>Dothideomycetes</taxon>
        <taxon>Dothideomycetidae</taxon>
        <taxon>Mycosphaerellales</taxon>
        <taxon>Mycosphaerellaceae</taxon>
        <taxon>Fulvia</taxon>
    </lineage>
</organism>
<dbReference type="GeneID" id="71993142"/>
<reference evidence="9" key="2">
    <citation type="journal article" date="2022" name="Microb. Genom.">
        <title>A chromosome-scale genome assembly of the tomato pathogen Cladosporium fulvum reveals a compartmentalized genome architecture and the presence of a dispensable chromosome.</title>
        <authorList>
            <person name="Zaccaron A.Z."/>
            <person name="Chen L.H."/>
            <person name="Samaras A."/>
            <person name="Stergiopoulos I."/>
        </authorList>
    </citation>
    <scope>NUCLEOTIDE SEQUENCE</scope>
    <source>
        <strain evidence="9">Race5_Kim</strain>
    </source>
</reference>
<dbReference type="InterPro" id="IPR033122">
    <property type="entry name" value="LETM1-like_RBD"/>
</dbReference>
<accession>A0A9Q8PJL5</accession>
<dbReference type="AlphaFoldDB" id="A0A9Q8PJL5"/>
<dbReference type="GO" id="GO:0005743">
    <property type="term" value="C:mitochondrial inner membrane"/>
    <property type="evidence" value="ECO:0007669"/>
    <property type="project" value="UniProtKB-SubCell"/>
</dbReference>
<dbReference type="RefSeq" id="XP_047768019.1">
    <property type="nucleotide sequence ID" value="XM_047912412.1"/>
</dbReference>
<dbReference type="PANTHER" id="PTHR14009">
    <property type="entry name" value="LEUCINE ZIPPER-EF-HAND CONTAINING TRANSMEMBRANE PROTEIN"/>
    <property type="match status" value="1"/>
</dbReference>
<evidence type="ECO:0000256" key="3">
    <source>
        <dbReference type="ARBA" id="ARBA00022792"/>
    </source>
</evidence>
<gene>
    <name evidence="9" type="ORF">CLAFUR5_13264</name>
</gene>
<dbReference type="PANTHER" id="PTHR14009:SF6">
    <property type="entry name" value="LETM1 RBD DOMAIN-CONTAINING PROTEIN"/>
    <property type="match status" value="1"/>
</dbReference>
<protein>
    <recommendedName>
        <fullName evidence="8">Letm1 RBD domain-containing protein</fullName>
    </recommendedName>
</protein>
<dbReference type="KEGG" id="ffu:CLAFUR5_13264"/>
<proteinExistence type="predicted"/>
<evidence type="ECO:0000256" key="1">
    <source>
        <dbReference type="ARBA" id="ARBA00004434"/>
    </source>
</evidence>
<dbReference type="GO" id="GO:0030003">
    <property type="term" value="P:intracellular monoatomic cation homeostasis"/>
    <property type="evidence" value="ECO:0007669"/>
    <property type="project" value="TreeGrafter"/>
</dbReference>
<evidence type="ECO:0000256" key="7">
    <source>
        <dbReference type="PROSITE-ProRule" id="PRU01094"/>
    </source>
</evidence>
<keyword evidence="3" id="KW-0999">Mitochondrion inner membrane</keyword>
<sequence length="385" mass="44228">MTTRWPSAVSSLRNLHNARLRITTTSIRRYASKPEVQEEDLNRHEKAALVEVIGLRRIDPVNPPRSTLPPPLKLPTKGDENVALYYFRIGRAYGSFYWVGIKAVWFNFKASQELRERVKRDVQAESPRSIAQSTWLKHLSRSEFQLLERNNHDIGKLPFFGLLVALFGEWLPLLVPFIPGAVPGTCRIPKQIQGMRAKAEERRRISFRRGISEPTKDQMPDLSAVPEPLAKVEWPSSQKEYAAHLLQRLRDDQLFHISCTLNLHNRLWDRLLDRIQMPPPSALLRRGLSKRLAYLASDDKLLDRDGGASTLSSDELNIACEERGLDVLGKREDTLRQDLSWWLARQKEDQGKGAAIFTMLFRRPNAWKTVTREQTMGTIPAQKRA</sequence>
<evidence type="ECO:0000256" key="2">
    <source>
        <dbReference type="ARBA" id="ARBA00022692"/>
    </source>
</evidence>
<evidence type="ECO:0000313" key="10">
    <source>
        <dbReference type="Proteomes" id="UP000756132"/>
    </source>
</evidence>
<evidence type="ECO:0000259" key="8">
    <source>
        <dbReference type="PROSITE" id="PS51758"/>
    </source>
</evidence>
<keyword evidence="4" id="KW-1133">Transmembrane helix</keyword>
<evidence type="ECO:0000313" key="9">
    <source>
        <dbReference type="EMBL" id="UJO23653.1"/>
    </source>
</evidence>
<keyword evidence="5 7" id="KW-0496">Mitochondrion</keyword>
<evidence type="ECO:0000256" key="5">
    <source>
        <dbReference type="ARBA" id="ARBA00023128"/>
    </source>
</evidence>